<feature type="transmembrane region" description="Helical" evidence="1">
    <location>
        <begin position="37"/>
        <end position="59"/>
    </location>
</feature>
<evidence type="ECO:0000313" key="2">
    <source>
        <dbReference type="EMBL" id="MDB9223207.1"/>
    </source>
</evidence>
<keyword evidence="1" id="KW-1133">Transmembrane helix</keyword>
<dbReference type="EMBL" id="JAQMRD010000010">
    <property type="protein sequence ID" value="MDB9223207.1"/>
    <property type="molecule type" value="Genomic_DNA"/>
</dbReference>
<dbReference type="AlphaFoldDB" id="A0AAW6FJV0"/>
<gene>
    <name evidence="2" type="ORF">PN645_09335</name>
</gene>
<organism evidence="2 3">
    <name type="scientific">Odoribacter splanchnicus</name>
    <dbReference type="NCBI Taxonomy" id="28118"/>
    <lineage>
        <taxon>Bacteria</taxon>
        <taxon>Pseudomonadati</taxon>
        <taxon>Bacteroidota</taxon>
        <taxon>Bacteroidia</taxon>
        <taxon>Bacteroidales</taxon>
        <taxon>Odoribacteraceae</taxon>
        <taxon>Odoribacter</taxon>
    </lineage>
</organism>
<evidence type="ECO:0000256" key="1">
    <source>
        <dbReference type="SAM" id="Phobius"/>
    </source>
</evidence>
<accession>A0AAW6FJV0</accession>
<reference evidence="2" key="1">
    <citation type="submission" date="2023-01" db="EMBL/GenBank/DDBJ databases">
        <title>Human gut microbiome strain richness.</title>
        <authorList>
            <person name="Chen-Liaw A."/>
        </authorList>
    </citation>
    <scope>NUCLEOTIDE SEQUENCE</scope>
    <source>
        <strain evidence="2">RTP21484st1_B7_RTP21484_190118</strain>
    </source>
</reference>
<name>A0AAW6FJV0_9BACT</name>
<comment type="caution">
    <text evidence="2">The sequence shown here is derived from an EMBL/GenBank/DDBJ whole genome shotgun (WGS) entry which is preliminary data.</text>
</comment>
<keyword evidence="1" id="KW-0812">Transmembrane</keyword>
<keyword evidence="1" id="KW-0472">Membrane</keyword>
<protein>
    <submittedName>
        <fullName evidence="2">Uncharacterized protein</fullName>
    </submittedName>
</protein>
<proteinExistence type="predicted"/>
<dbReference type="Proteomes" id="UP001212263">
    <property type="component" value="Unassembled WGS sequence"/>
</dbReference>
<evidence type="ECO:0000313" key="3">
    <source>
        <dbReference type="Proteomes" id="UP001212263"/>
    </source>
</evidence>
<sequence>MGGTCTRRLSPLGRKRLALAGRDMCREIPHSATPNHWIGGLLFSVIALVFLMPVLMSYGKKPVRDKLNR</sequence>